<evidence type="ECO:0000313" key="4">
    <source>
        <dbReference type="EMBL" id="XCH73744.1"/>
    </source>
</evidence>
<dbReference type="PROSITE" id="PS51257">
    <property type="entry name" value="PROKAR_LIPOPROTEIN"/>
    <property type="match status" value="1"/>
</dbReference>
<reference evidence="4" key="2">
    <citation type="submission" date="2024-06" db="EMBL/GenBank/DDBJ databases">
        <title>Micromonospora mangrovi CCTCC AA 2012012 genome sequences.</title>
        <authorList>
            <person name="Gao J."/>
        </authorList>
    </citation>
    <scope>NUCLEOTIDE SEQUENCE</scope>
    <source>
        <strain evidence="4">CCTCC AA 2012012</strain>
    </source>
</reference>
<name>A0AAU8HCF2_9ACTN</name>
<feature type="chain" id="PRO_5043289237" description="Lipoprotein" evidence="2">
    <location>
        <begin position="22"/>
        <end position="237"/>
    </location>
</feature>
<dbReference type="EMBL" id="CP157762">
    <property type="protein sequence ID" value="XBP93046.1"/>
    <property type="molecule type" value="Genomic_DNA"/>
</dbReference>
<keyword evidence="2" id="KW-0732">Signal</keyword>
<evidence type="ECO:0008006" key="5">
    <source>
        <dbReference type="Google" id="ProtNLM"/>
    </source>
</evidence>
<evidence type="ECO:0000313" key="3">
    <source>
        <dbReference type="EMBL" id="XBP93046.1"/>
    </source>
</evidence>
<evidence type="ECO:0000256" key="2">
    <source>
        <dbReference type="SAM" id="SignalP"/>
    </source>
</evidence>
<feature type="region of interest" description="Disordered" evidence="1">
    <location>
        <begin position="31"/>
        <end position="65"/>
    </location>
</feature>
<protein>
    <recommendedName>
        <fullName evidence="5">Lipoprotein</fullName>
    </recommendedName>
</protein>
<dbReference type="EMBL" id="CP159342">
    <property type="protein sequence ID" value="XCH73744.1"/>
    <property type="molecule type" value="Genomic_DNA"/>
</dbReference>
<reference evidence="3" key="1">
    <citation type="submission" date="2024-01" db="EMBL/GenBank/DDBJ databases">
        <title>The genome sequence of Micromonospora mangrovi CCTCC AA 2012012.</title>
        <authorList>
            <person name="Gao J."/>
        </authorList>
    </citation>
    <scope>NUCLEOTIDE SEQUENCE</scope>
    <source>
        <strain evidence="3">CCTCC AA 2012012</strain>
    </source>
</reference>
<proteinExistence type="predicted"/>
<feature type="signal peptide" evidence="2">
    <location>
        <begin position="1"/>
        <end position="21"/>
    </location>
</feature>
<gene>
    <name evidence="4" type="ORF">ABUL08_26250</name>
    <name evidence="3" type="ORF">VK199_26165</name>
</gene>
<accession>A0AAU8HCF2</accession>
<evidence type="ECO:0000256" key="1">
    <source>
        <dbReference type="SAM" id="MobiDB-lite"/>
    </source>
</evidence>
<sequence length="237" mass="24097">MRRTLPSLATLALVGLLTACGGDSGPVASAVTTVTPPADTPTAAATTSDATPTTPDATPSSTTAAPVVTTKAAAPKPVPATVPALTCKQLAGAHVGSAKVKFNGYPDYIPLLDGIWNGEDGASVELQKPCGIGDLDGDKAADAVGVVTLRTGGVGQFWTVVVWHNSAGKPAYRTLVDLGDRNPVTSISVSGQKATVVWLTRSDGKSMAELDIKRTTVYQLTGTALTEVGHTDAAYTP</sequence>
<organism evidence="4">
    <name type="scientific">Micromonospora sp. CCTCC AA 2012012</name>
    <dbReference type="NCBI Taxonomy" id="3111921"/>
    <lineage>
        <taxon>Bacteria</taxon>
        <taxon>Bacillati</taxon>
        <taxon>Actinomycetota</taxon>
        <taxon>Actinomycetes</taxon>
        <taxon>Micromonosporales</taxon>
        <taxon>Micromonosporaceae</taxon>
        <taxon>Micromonospora</taxon>
    </lineage>
</organism>
<dbReference type="AlphaFoldDB" id="A0AAU8HCF2"/>
<dbReference type="RefSeq" id="WP_350932685.1">
    <property type="nucleotide sequence ID" value="NZ_CP157762.1"/>
</dbReference>